<dbReference type="InterPro" id="IPR036047">
    <property type="entry name" value="F-box-like_dom_sf"/>
</dbReference>
<comment type="caution">
    <text evidence="3">The sequence shown here is derived from an EMBL/GenBank/DDBJ whole genome shotgun (WGS) entry which is preliminary data.</text>
</comment>
<dbReference type="InterPro" id="IPR001810">
    <property type="entry name" value="F-box_dom"/>
</dbReference>
<feature type="domain" description="F-box/LRR-repeat protein 15/At3g58940/PEG3-like LRR" evidence="2">
    <location>
        <begin position="182"/>
        <end position="289"/>
    </location>
</feature>
<name>A0AAD8VQR8_LOLMU</name>
<proteinExistence type="predicted"/>
<evidence type="ECO:0000259" key="1">
    <source>
        <dbReference type="Pfam" id="PF00646"/>
    </source>
</evidence>
<dbReference type="Gene3D" id="3.80.10.10">
    <property type="entry name" value="Ribonuclease Inhibitor"/>
    <property type="match status" value="1"/>
</dbReference>
<dbReference type="PANTHER" id="PTHR31900:SF30">
    <property type="entry name" value="SUPERFAMILY PROTEIN, PUTATIVE-RELATED"/>
    <property type="match status" value="1"/>
</dbReference>
<dbReference type="EMBL" id="JAUUTY010000006">
    <property type="protein sequence ID" value="KAK1614301.1"/>
    <property type="molecule type" value="Genomic_DNA"/>
</dbReference>
<evidence type="ECO:0000259" key="2">
    <source>
        <dbReference type="Pfam" id="PF24758"/>
    </source>
</evidence>
<dbReference type="Gene3D" id="1.20.1280.50">
    <property type="match status" value="1"/>
</dbReference>
<dbReference type="InterPro" id="IPR055411">
    <property type="entry name" value="LRR_FXL15/At3g58940/PEG3-like"/>
</dbReference>
<feature type="domain" description="F-box" evidence="1">
    <location>
        <begin position="16"/>
        <end position="53"/>
    </location>
</feature>
<keyword evidence="4" id="KW-1185">Reference proteome</keyword>
<dbReference type="InterPro" id="IPR050232">
    <property type="entry name" value="FBL13/AtMIF1-like"/>
</dbReference>
<dbReference type="Pfam" id="PF00646">
    <property type="entry name" value="F-box"/>
    <property type="match status" value="1"/>
</dbReference>
<protein>
    <recommendedName>
        <fullName evidence="5">F-box domain-containing protein</fullName>
    </recommendedName>
</protein>
<dbReference type="Proteomes" id="UP001231189">
    <property type="component" value="Unassembled WGS sequence"/>
</dbReference>
<evidence type="ECO:0000313" key="4">
    <source>
        <dbReference type="Proteomes" id="UP001231189"/>
    </source>
</evidence>
<evidence type="ECO:0000313" key="3">
    <source>
        <dbReference type="EMBL" id="KAK1614301.1"/>
    </source>
</evidence>
<dbReference type="Pfam" id="PF24758">
    <property type="entry name" value="LRR_At5g56370"/>
    <property type="match status" value="1"/>
</dbReference>
<evidence type="ECO:0008006" key="5">
    <source>
        <dbReference type="Google" id="ProtNLM"/>
    </source>
</evidence>
<dbReference type="InterPro" id="IPR032675">
    <property type="entry name" value="LRR_dom_sf"/>
</dbReference>
<sequence>MAFSPEHKRSAPSDRISGLSDDILGHVLSFLPTKEAACAAALSRRWRHIFGSVHTISFQEAEGARANDWTTWYYEMLERKSCSYELLDNVSAALLCRRRCARIPVPLRSLRFAFDSWHRWDKVAIDQWLAYILPPPRGCCHNHPGIHLDLRFHVSPICDFNDDRRYDDAGSDSDDDPFVNRWRYLLPGRLFSCTALRTLCVAFCRLALPRINVVDLPFLDTMRLTALSDSGRSIQWLISSCPRLADLTLEALWNLKRVSVLNKPLRRFAIRCCHNVRTVDIDASKLRSLEYRGRGLPKSFMSLHGSPPATIPLCTTIGFCKPLSWEAEFANLTRFLEEISNTKHLHLHHGGLQSRFFDAGFPLFSRLTRLTLQGCIGSSNTVATIGRILDQTPNLEILSLLMWESQKGMADTRVAVFDEITEPIFSLPCLRTGVTEISVEDYEGSMPEKMLVKLLLRNALVLERLQVVFTEGLSSEQKNILEVQMGRWGMPNSEKVFM</sequence>
<gene>
    <name evidence="3" type="ORF">QYE76_019818</name>
</gene>
<dbReference type="AlphaFoldDB" id="A0AAD8VQR8"/>
<dbReference type="SUPFAM" id="SSF52047">
    <property type="entry name" value="RNI-like"/>
    <property type="match status" value="1"/>
</dbReference>
<dbReference type="SUPFAM" id="SSF81383">
    <property type="entry name" value="F-box domain"/>
    <property type="match status" value="1"/>
</dbReference>
<dbReference type="PANTHER" id="PTHR31900">
    <property type="entry name" value="F-BOX/RNI SUPERFAMILY PROTEIN-RELATED"/>
    <property type="match status" value="1"/>
</dbReference>
<accession>A0AAD8VQR8</accession>
<organism evidence="3 4">
    <name type="scientific">Lolium multiflorum</name>
    <name type="common">Italian ryegrass</name>
    <name type="synonym">Lolium perenne subsp. multiflorum</name>
    <dbReference type="NCBI Taxonomy" id="4521"/>
    <lineage>
        <taxon>Eukaryota</taxon>
        <taxon>Viridiplantae</taxon>
        <taxon>Streptophyta</taxon>
        <taxon>Embryophyta</taxon>
        <taxon>Tracheophyta</taxon>
        <taxon>Spermatophyta</taxon>
        <taxon>Magnoliopsida</taxon>
        <taxon>Liliopsida</taxon>
        <taxon>Poales</taxon>
        <taxon>Poaceae</taxon>
        <taxon>BOP clade</taxon>
        <taxon>Pooideae</taxon>
        <taxon>Poodae</taxon>
        <taxon>Poeae</taxon>
        <taxon>Poeae Chloroplast Group 2 (Poeae type)</taxon>
        <taxon>Loliodinae</taxon>
        <taxon>Loliinae</taxon>
        <taxon>Lolium</taxon>
    </lineage>
</organism>
<reference evidence="3" key="1">
    <citation type="submission" date="2023-07" db="EMBL/GenBank/DDBJ databases">
        <title>A chromosome-level genome assembly of Lolium multiflorum.</title>
        <authorList>
            <person name="Chen Y."/>
            <person name="Copetti D."/>
            <person name="Kolliker R."/>
            <person name="Studer B."/>
        </authorList>
    </citation>
    <scope>NUCLEOTIDE SEQUENCE</scope>
    <source>
        <strain evidence="3">02402/16</strain>
        <tissue evidence="3">Leaf</tissue>
    </source>
</reference>